<dbReference type="OrthoDB" id="428577at2759"/>
<dbReference type="GeneID" id="36553967"/>
<dbReference type="EMBL" id="MSFO01000001">
    <property type="protein sequence ID" value="PLB55198.1"/>
    <property type="molecule type" value="Genomic_DNA"/>
</dbReference>
<dbReference type="GO" id="GO:0008270">
    <property type="term" value="F:zinc ion binding"/>
    <property type="evidence" value="ECO:0007669"/>
    <property type="project" value="UniProtKB-KW"/>
</dbReference>
<name>A0A2I2GQP4_9EURO</name>
<evidence type="ECO:0000256" key="1">
    <source>
        <dbReference type="ARBA" id="ARBA00004604"/>
    </source>
</evidence>
<dbReference type="InterPro" id="IPR033599">
    <property type="entry name" value="TAF1B/Rrn7"/>
</dbReference>
<keyword evidence="4" id="KW-0863">Zinc-finger</keyword>
<keyword evidence="15" id="KW-1185">Reference proteome</keyword>
<evidence type="ECO:0000259" key="12">
    <source>
        <dbReference type="Pfam" id="PF20644"/>
    </source>
</evidence>
<keyword evidence="7" id="KW-0238">DNA-binding</keyword>
<evidence type="ECO:0000313" key="14">
    <source>
        <dbReference type="EMBL" id="PLB55198.1"/>
    </source>
</evidence>
<dbReference type="VEuPathDB" id="FungiDB:P170DRAFT_399156"/>
<keyword evidence="5" id="KW-0862">Zinc</keyword>
<accession>A0A2I2GQP4</accession>
<evidence type="ECO:0000256" key="3">
    <source>
        <dbReference type="ARBA" id="ARBA00022723"/>
    </source>
</evidence>
<dbReference type="Proteomes" id="UP000234275">
    <property type="component" value="Unassembled WGS sequence"/>
</dbReference>
<evidence type="ECO:0000256" key="8">
    <source>
        <dbReference type="ARBA" id="ARBA00023163"/>
    </source>
</evidence>
<sequence length="552" mass="63418">MEYTIRGRCGQDGCRERRYYLDEGLWFCKQGHQQEGRQVEAEQEQFGTQGKTNRIKKVAAEKGRRTYRGRRAYTLFLQAYQFILWKQCYALVQDRGFPAQFESVIRDLWALRLELYSDKIKEIPEGDDELELFSSQPGTDVESEPEDFKPKSHWPRLIDTVALCYLGALLMRIPVSICDLHRMVVRGDIPYIRVIKQIPREMRDKLPQEYISIIETSRLVEAEQLHKAVLELSLLYHHKFGVQFPPLNHPPLLYRFIKRLALPIEIHPAVKRLQPLLSFDFKYPTQSLGKKRAINLPELQLMALIVISTKLHFPFDSIKRYPSSAQEPTTQSIDWNIWAQAQRYFDSHETSGGKIGKGNEILVKENEVFDMAPNQLDEYMDWYENSWLDSSKAKNPLADLFPTSLAPGESQSTASAAAAAQAPEPAPAPTSKEDENEAMSSMVQTVTGQLKPRRIISEDGAHVPRPGTSYSRYRMESDLPETARSFFETAAKVVGVSLPTLVRVVYQAETRISRWLEDQRRIEYYGDPSEMNDVEDANSDAAEEIDDHFMAD</sequence>
<dbReference type="PANTHER" id="PTHR31576:SF2">
    <property type="entry name" value="TATA BOX-BINDING PROTEIN-ASSOCIATED FACTOR RNA POLYMERASE I SUBUNIT B"/>
    <property type="match status" value="1"/>
</dbReference>
<keyword evidence="14" id="KW-0396">Initiation factor</keyword>
<evidence type="ECO:0000256" key="5">
    <source>
        <dbReference type="ARBA" id="ARBA00022833"/>
    </source>
</evidence>
<organism evidence="14 15">
    <name type="scientific">Aspergillus steynii IBT 23096</name>
    <dbReference type="NCBI Taxonomy" id="1392250"/>
    <lineage>
        <taxon>Eukaryota</taxon>
        <taxon>Fungi</taxon>
        <taxon>Dikarya</taxon>
        <taxon>Ascomycota</taxon>
        <taxon>Pezizomycotina</taxon>
        <taxon>Eurotiomycetes</taxon>
        <taxon>Eurotiomycetidae</taxon>
        <taxon>Eurotiales</taxon>
        <taxon>Aspergillaceae</taxon>
        <taxon>Aspergillus</taxon>
        <taxon>Aspergillus subgen. Circumdati</taxon>
    </lineage>
</organism>
<dbReference type="GO" id="GO:0001164">
    <property type="term" value="F:RNA polymerase I core promoter sequence-specific DNA binding"/>
    <property type="evidence" value="ECO:0007669"/>
    <property type="project" value="InterPro"/>
</dbReference>
<evidence type="ECO:0000256" key="6">
    <source>
        <dbReference type="ARBA" id="ARBA00023015"/>
    </source>
</evidence>
<feature type="region of interest" description="Disordered" evidence="10">
    <location>
        <begin position="527"/>
        <end position="552"/>
    </location>
</feature>
<reference evidence="14 15" key="1">
    <citation type="submission" date="2016-12" db="EMBL/GenBank/DDBJ databases">
        <title>The genomes of Aspergillus section Nigri reveals drivers in fungal speciation.</title>
        <authorList>
            <consortium name="DOE Joint Genome Institute"/>
            <person name="Vesth T.C."/>
            <person name="Nybo J."/>
            <person name="Theobald S."/>
            <person name="Brandl J."/>
            <person name="Frisvad J.C."/>
            <person name="Nielsen K.F."/>
            <person name="Lyhne E.K."/>
            <person name="Kogle M.E."/>
            <person name="Kuo A."/>
            <person name="Riley R."/>
            <person name="Clum A."/>
            <person name="Nolan M."/>
            <person name="Lipzen A."/>
            <person name="Salamov A."/>
            <person name="Henrissat B."/>
            <person name="Wiebenga A."/>
            <person name="De Vries R.P."/>
            <person name="Grigoriev I.V."/>
            <person name="Mortensen U.H."/>
            <person name="Andersen M.R."/>
            <person name="Baker S.E."/>
        </authorList>
    </citation>
    <scope>NUCLEOTIDE SEQUENCE [LARGE SCALE GENOMIC DNA]</scope>
    <source>
        <strain evidence="14 15">IBT 23096</strain>
    </source>
</reference>
<evidence type="ECO:0000259" key="11">
    <source>
        <dbReference type="Pfam" id="PF11781"/>
    </source>
</evidence>
<dbReference type="RefSeq" id="XP_024710500.1">
    <property type="nucleotide sequence ID" value="XM_024846268.1"/>
</dbReference>
<evidence type="ECO:0000256" key="4">
    <source>
        <dbReference type="ARBA" id="ARBA00022771"/>
    </source>
</evidence>
<dbReference type="AlphaFoldDB" id="A0A2I2GQP4"/>
<comment type="subcellular location">
    <subcellularLocation>
        <location evidence="1">Nucleus</location>
        <location evidence="1">Nucleolus</location>
    </subcellularLocation>
</comment>
<dbReference type="InterPro" id="IPR021752">
    <property type="entry name" value="TF_Rrn7_Zf"/>
</dbReference>
<keyword evidence="8" id="KW-0804">Transcription</keyword>
<dbReference type="STRING" id="1392250.A0A2I2GQP4"/>
<evidence type="ECO:0000259" key="13">
    <source>
        <dbReference type="Pfam" id="PF20645"/>
    </source>
</evidence>
<dbReference type="Pfam" id="PF11781">
    <property type="entry name" value="Zn_ribbon_RRN7"/>
    <property type="match status" value="1"/>
</dbReference>
<evidence type="ECO:0000256" key="10">
    <source>
        <dbReference type="SAM" id="MobiDB-lite"/>
    </source>
</evidence>
<keyword evidence="3" id="KW-0479">Metal-binding</keyword>
<evidence type="ECO:0000313" key="15">
    <source>
        <dbReference type="Proteomes" id="UP000234275"/>
    </source>
</evidence>
<dbReference type="Pfam" id="PF20645">
    <property type="entry name" value="Rrn7_cyclin_C"/>
    <property type="match status" value="1"/>
</dbReference>
<feature type="compositionally biased region" description="Low complexity" evidence="10">
    <location>
        <begin position="409"/>
        <end position="423"/>
    </location>
</feature>
<feature type="region of interest" description="Disordered" evidence="10">
    <location>
        <begin position="402"/>
        <end position="439"/>
    </location>
</feature>
<keyword evidence="6" id="KW-0805">Transcription regulation</keyword>
<gene>
    <name evidence="14" type="ORF">P170DRAFT_399156</name>
</gene>
<dbReference type="Pfam" id="PF20644">
    <property type="entry name" value="Rrn7_cyclin_N"/>
    <property type="match status" value="1"/>
</dbReference>
<evidence type="ECO:0000256" key="7">
    <source>
        <dbReference type="ARBA" id="ARBA00023125"/>
    </source>
</evidence>
<keyword evidence="9" id="KW-0539">Nucleus</keyword>
<dbReference type="GO" id="GO:0070860">
    <property type="term" value="C:RNA polymerase I core factor complex"/>
    <property type="evidence" value="ECO:0007669"/>
    <property type="project" value="InterPro"/>
</dbReference>
<keyword evidence="14" id="KW-0648">Protein biosynthesis</keyword>
<comment type="caution">
    <text evidence="14">The sequence shown here is derived from an EMBL/GenBank/DDBJ whole genome shotgun (WGS) entry which is preliminary data.</text>
</comment>
<dbReference type="GO" id="GO:0042790">
    <property type="term" value="P:nucleolar large rRNA transcription by RNA polymerase I"/>
    <property type="evidence" value="ECO:0007669"/>
    <property type="project" value="TreeGrafter"/>
</dbReference>
<comment type="similarity">
    <text evidence="2">Belongs to the RRN7/TAF1B family.</text>
</comment>
<feature type="domain" description="Rrn7/TAF1B N-terminal cyclin" evidence="12">
    <location>
        <begin position="80"/>
        <end position="200"/>
    </location>
</feature>
<feature type="domain" description="Rrn7/TAF1B C-terminal cyclin" evidence="13">
    <location>
        <begin position="221"/>
        <end position="387"/>
    </location>
</feature>
<dbReference type="GO" id="GO:0003743">
    <property type="term" value="F:translation initiation factor activity"/>
    <property type="evidence" value="ECO:0007669"/>
    <property type="project" value="UniProtKB-KW"/>
</dbReference>
<protein>
    <submittedName>
        <fullName evidence="14">RNA polymerase I-specific transcription initiation factor Rrn7</fullName>
    </submittedName>
</protein>
<dbReference type="InterPro" id="IPR048538">
    <property type="entry name" value="Rrn7_cyclin_C"/>
</dbReference>
<feature type="domain" description="RRN7-type" evidence="11">
    <location>
        <begin position="5"/>
        <end position="36"/>
    </location>
</feature>
<evidence type="ECO:0000256" key="9">
    <source>
        <dbReference type="ARBA" id="ARBA00023242"/>
    </source>
</evidence>
<evidence type="ECO:0000256" key="2">
    <source>
        <dbReference type="ARBA" id="ARBA00006899"/>
    </source>
</evidence>
<dbReference type="InterPro" id="IPR048540">
    <property type="entry name" value="Rrn7_cyclin_N"/>
</dbReference>
<feature type="compositionally biased region" description="Acidic residues" evidence="10">
    <location>
        <begin position="530"/>
        <end position="546"/>
    </location>
</feature>
<dbReference type="PANTHER" id="PTHR31576">
    <property type="entry name" value="TATA BOX-BINDING PROTEIN-ASSOCIATED FACTOR RNA POLYMERASE I SUBUNIT B"/>
    <property type="match status" value="1"/>
</dbReference>
<proteinExistence type="inferred from homology"/>